<evidence type="ECO:0000259" key="2">
    <source>
        <dbReference type="PROSITE" id="PS51084"/>
    </source>
</evidence>
<dbReference type="EMBL" id="LN734822">
    <property type="protein sequence ID" value="CEL24704.1"/>
    <property type="molecule type" value="Genomic_DNA"/>
</dbReference>
<reference evidence="6" key="3">
    <citation type="submission" date="2020-10" db="EMBL/GenBank/DDBJ databases">
        <title>Dehalococcoides mccartyi of a TCE/Cr reducing biochatode.</title>
        <authorList>
            <person name="Matturro B."/>
        </authorList>
    </citation>
    <scope>NUCLEOTIDE SEQUENCE</scope>
    <source>
        <strain evidence="6">Bin2</strain>
    </source>
</reference>
<evidence type="ECO:0000313" key="6">
    <source>
        <dbReference type="EMBL" id="MBF4474486.1"/>
    </source>
</evidence>
<dbReference type="InterPro" id="IPR011146">
    <property type="entry name" value="HIT-like"/>
</dbReference>
<evidence type="ECO:0000313" key="7">
    <source>
        <dbReference type="Proteomes" id="UP000029661"/>
    </source>
</evidence>
<dbReference type="OrthoDB" id="26806at2157"/>
<dbReference type="GeneID" id="26739314"/>
<evidence type="ECO:0000313" key="5">
    <source>
        <dbReference type="EMBL" id="CEL24704.1"/>
    </source>
</evidence>
<dbReference type="KEGG" id="mfi:DSM1535_1931"/>
<dbReference type="Proteomes" id="UP000606900">
    <property type="component" value="Unassembled WGS sequence"/>
</dbReference>
<dbReference type="RefSeq" id="WP_048073321.1">
    <property type="nucleotide sequence ID" value="NZ_CALCVY010000234.1"/>
</dbReference>
<reference evidence="3" key="1">
    <citation type="submission" date="2013-12" db="EMBL/GenBank/DDBJ databases">
        <title>The complete genome sequence of Methanobacterium sp. BRM9.</title>
        <authorList>
            <consortium name="Pastoral Greenhouse Gas Research Consortium"/>
            <person name="Kelly W.J."/>
            <person name="Leahy S.C."/>
            <person name="Perry R."/>
            <person name="Li D."/>
            <person name="Altermann E."/>
            <person name="Lambie S.C."/>
            <person name="Attwood G.T."/>
        </authorList>
    </citation>
    <scope>NUCLEOTIDE SEQUENCE [LARGE SCALE GENOMIC DNA]</scope>
    <source>
        <strain evidence="3">BRM9</strain>
    </source>
</reference>
<dbReference type="KEGG" id="mfc:BRM9_1249"/>
<dbReference type="STRING" id="2162.BRM9_1249"/>
<protein>
    <submittedName>
        <fullName evidence="3">HIT family hydrolase</fullName>
    </submittedName>
    <submittedName>
        <fullName evidence="6">HIT family protein</fullName>
    </submittedName>
    <submittedName>
        <fullName evidence="4">Histidine triad (HIT) protein</fullName>
    </submittedName>
</protein>
<dbReference type="PROSITE" id="PS51084">
    <property type="entry name" value="HIT_2"/>
    <property type="match status" value="1"/>
</dbReference>
<proteinExistence type="predicted"/>
<reference evidence="5" key="2">
    <citation type="submission" date="2014-09" db="EMBL/GenBank/DDBJ databases">
        <authorList>
            <person name="Bishop-Lilly K.A."/>
            <person name="Broomall S.M."/>
            <person name="Chain P.S."/>
            <person name="Chertkov O."/>
            <person name="Coyne S.R."/>
            <person name="Daligault H.E."/>
            <person name="Davenport K.W."/>
            <person name="Erkkila T."/>
            <person name="Frey K.G."/>
            <person name="Gibbons H.S."/>
            <person name="Gu W."/>
            <person name="Jaissle J."/>
            <person name="Johnson S.L."/>
            <person name="Koroleva G.I."/>
            <person name="Ladner J.T."/>
            <person name="Lo C.-C."/>
            <person name="Minogue T.D."/>
            <person name="Munk C."/>
            <person name="Palacios G.F."/>
            <person name="Redden C.L."/>
            <person name="Rosenzweig C.N."/>
            <person name="Scholz M.B."/>
            <person name="Teshima H."/>
            <person name="Xu Y."/>
        </authorList>
    </citation>
    <scope>NUCLEOTIDE SEQUENCE</scope>
    <source>
        <strain evidence="5">Mb9</strain>
    </source>
</reference>
<dbReference type="AlphaFoldDB" id="A0A089ZV99"/>
<dbReference type="Proteomes" id="UP000029661">
    <property type="component" value="Chromosome"/>
</dbReference>
<dbReference type="InterPro" id="IPR036265">
    <property type="entry name" value="HIT-like_sf"/>
</dbReference>
<keyword evidence="3" id="KW-0378">Hydrolase</keyword>
<dbReference type="PATRIC" id="fig|2162.10.peg.1112"/>
<dbReference type="EMBL" id="JADIIL010000014">
    <property type="protein sequence ID" value="MBF4474486.1"/>
    <property type="molecule type" value="Genomic_DNA"/>
</dbReference>
<dbReference type="GO" id="GO:0016787">
    <property type="term" value="F:hydrolase activity"/>
    <property type="evidence" value="ECO:0007669"/>
    <property type="project" value="UniProtKB-KW"/>
</dbReference>
<keyword evidence="8" id="KW-1185">Reference proteome</keyword>
<evidence type="ECO:0000313" key="8">
    <source>
        <dbReference type="Proteomes" id="UP000062768"/>
    </source>
</evidence>
<name>A0A089ZV99_METFO</name>
<dbReference type="EMBL" id="LN515531">
    <property type="protein sequence ID" value="CEA14255.1"/>
    <property type="molecule type" value="Genomic_DNA"/>
</dbReference>
<evidence type="ECO:0000313" key="4">
    <source>
        <dbReference type="EMBL" id="CEA14255.1"/>
    </source>
</evidence>
<dbReference type="EMBL" id="CP006933">
    <property type="protein sequence ID" value="AIS32064.1"/>
    <property type="molecule type" value="Genomic_DNA"/>
</dbReference>
<organism evidence="3 7">
    <name type="scientific">Methanobacterium formicicum</name>
    <dbReference type="NCBI Taxonomy" id="2162"/>
    <lineage>
        <taxon>Archaea</taxon>
        <taxon>Methanobacteriati</taxon>
        <taxon>Methanobacteriota</taxon>
        <taxon>Methanomada group</taxon>
        <taxon>Methanobacteria</taxon>
        <taxon>Methanobacteriales</taxon>
        <taxon>Methanobacteriaceae</taxon>
        <taxon>Methanobacterium</taxon>
    </lineage>
</organism>
<gene>
    <name evidence="3" type="ORF">BRM9_1249</name>
    <name evidence="4" type="ORF">DSM1535_1931</name>
    <name evidence="6" type="ORF">ISP06_03310</name>
    <name evidence="5" type="ORF">MB9_1065</name>
</gene>
<evidence type="ECO:0000313" key="3">
    <source>
        <dbReference type="EMBL" id="AIS32064.1"/>
    </source>
</evidence>
<dbReference type="Gene3D" id="3.30.428.10">
    <property type="entry name" value="HIT-like"/>
    <property type="match status" value="1"/>
</dbReference>
<dbReference type="SUPFAM" id="SSF54197">
    <property type="entry name" value="HIT-like"/>
    <property type="match status" value="1"/>
</dbReference>
<feature type="domain" description="HIT" evidence="2">
    <location>
        <begin position="6"/>
        <end position="115"/>
    </location>
</feature>
<evidence type="ECO:0000256" key="1">
    <source>
        <dbReference type="PROSITE-ProRule" id="PRU00464"/>
    </source>
</evidence>
<sequence>MSIECPYCEKLDEYNFGDPLVETEHWIVFLAPNQSNLGTCVVALKREQRTLTGLSREEWDDFISLLESMEGAVKTAFDATLFNWGCLMNTFYLDGTPEPQLHWHFIPRYNHEVDFAGHIFDDPHFGHMHPRPLKDISPEVRDKIATRIREFL</sequence>
<comment type="caution">
    <text evidence="1">Lacks conserved residue(s) required for the propagation of feature annotation.</text>
</comment>
<dbReference type="Proteomes" id="UP000062768">
    <property type="component" value="Chromosome I"/>
</dbReference>
<accession>A0A089ZV99</accession>